<comment type="caution">
    <text evidence="1">The sequence shown here is derived from an EMBL/GenBank/DDBJ whole genome shotgun (WGS) entry which is preliminary data.</text>
</comment>
<proteinExistence type="predicted"/>
<organism evidence="1 2">
    <name type="scientific">Coptis chinensis</name>
    <dbReference type="NCBI Taxonomy" id="261450"/>
    <lineage>
        <taxon>Eukaryota</taxon>
        <taxon>Viridiplantae</taxon>
        <taxon>Streptophyta</taxon>
        <taxon>Embryophyta</taxon>
        <taxon>Tracheophyta</taxon>
        <taxon>Spermatophyta</taxon>
        <taxon>Magnoliopsida</taxon>
        <taxon>Ranunculales</taxon>
        <taxon>Ranunculaceae</taxon>
        <taxon>Coptidoideae</taxon>
        <taxon>Coptis</taxon>
    </lineage>
</organism>
<dbReference type="Proteomes" id="UP000631114">
    <property type="component" value="Unassembled WGS sequence"/>
</dbReference>
<protein>
    <recommendedName>
        <fullName evidence="3">Mitochondrial glycoprotein</fullName>
    </recommendedName>
</protein>
<dbReference type="EMBL" id="JADFTS010000003">
    <property type="protein sequence ID" value="KAF9613651.1"/>
    <property type="molecule type" value="Genomic_DNA"/>
</dbReference>
<dbReference type="InterPro" id="IPR003428">
    <property type="entry name" value="MAM33"/>
</dbReference>
<dbReference type="OrthoDB" id="278212at2759"/>
<accession>A0A835I9C4</accession>
<dbReference type="GO" id="GO:0005759">
    <property type="term" value="C:mitochondrial matrix"/>
    <property type="evidence" value="ECO:0007669"/>
    <property type="project" value="InterPro"/>
</dbReference>
<evidence type="ECO:0000313" key="1">
    <source>
        <dbReference type="EMBL" id="KAF9613651.1"/>
    </source>
</evidence>
<dbReference type="InterPro" id="IPR036561">
    <property type="entry name" value="MAM33_sf"/>
</dbReference>
<sequence>MARLIQASRRTLTSHYSLFHKTLIPQLNHLESPQIKNPIFQTRNYISEMRKSTFEGHILRVLRNEIQYETEYAPPKQPVKEFNSFTVEDRAGEQWIRLTSKHENKEKIKVEVTMFDGAKNVNEDATENDEMQLHLSFIVDISKGEGSDIFQFVCSAWPDSIEIEKVFFVKRNGMPTLPNVEPDCNEIQNMFFLKRNGMPKLPYVGPDFKDLDDELQDLLIEYLDERGVNDDLAVFLHDYMMNKDRIELIRWMGKVKSFLEN</sequence>
<dbReference type="PANTHER" id="PTHR10826:SF36">
    <property type="entry name" value="OS08G0439900 PROTEIN"/>
    <property type="match status" value="1"/>
</dbReference>
<dbReference type="AlphaFoldDB" id="A0A835I9C4"/>
<gene>
    <name evidence="1" type="ORF">IFM89_009539</name>
</gene>
<dbReference type="PANTHER" id="PTHR10826">
    <property type="entry name" value="COMPLEMENT COMPONENT 1"/>
    <property type="match status" value="1"/>
</dbReference>
<keyword evidence="2" id="KW-1185">Reference proteome</keyword>
<dbReference type="Gene3D" id="3.10.280.10">
    <property type="entry name" value="Mitochondrial glycoprotein"/>
    <property type="match status" value="1"/>
</dbReference>
<dbReference type="Pfam" id="PF02330">
    <property type="entry name" value="MAM33"/>
    <property type="match status" value="1"/>
</dbReference>
<dbReference type="SUPFAM" id="SSF54529">
    <property type="entry name" value="Mitochondrial glycoprotein MAM33-like"/>
    <property type="match status" value="1"/>
</dbReference>
<evidence type="ECO:0000313" key="2">
    <source>
        <dbReference type="Proteomes" id="UP000631114"/>
    </source>
</evidence>
<evidence type="ECO:0008006" key="3">
    <source>
        <dbReference type="Google" id="ProtNLM"/>
    </source>
</evidence>
<reference evidence="1 2" key="1">
    <citation type="submission" date="2020-10" db="EMBL/GenBank/DDBJ databases">
        <title>The Coptis chinensis genome and diversification of protoberbering-type alkaloids.</title>
        <authorList>
            <person name="Wang B."/>
            <person name="Shu S."/>
            <person name="Song C."/>
            <person name="Liu Y."/>
        </authorList>
    </citation>
    <scope>NUCLEOTIDE SEQUENCE [LARGE SCALE GENOMIC DNA]</scope>
    <source>
        <strain evidence="1">HL-2020</strain>
        <tissue evidence="1">Leaf</tissue>
    </source>
</reference>
<name>A0A835I9C4_9MAGN</name>